<dbReference type="SUPFAM" id="SSF51126">
    <property type="entry name" value="Pectin lyase-like"/>
    <property type="match status" value="2"/>
</dbReference>
<dbReference type="InterPro" id="IPR022441">
    <property type="entry name" value="Para_beta_helix_rpt-2"/>
</dbReference>
<evidence type="ECO:0000259" key="2">
    <source>
        <dbReference type="Pfam" id="PF13229"/>
    </source>
</evidence>
<sequence>MSKLLLFFLLLISPFLFAKNFYVSSSNGNDSNNGLSPILAWKTITKVNASMSLILPGDSVLFKSNEIFSGTLSITCSGTITQKITFGTYNGVLPAILLQQLTGNWVPNTVANTWVLSLQTPFPPTINQMYINDSFQHVGRFPNTGSLIIDSTVNRTTYLDAELSTAPDCSGGEVLIEVAGWQRTAVEIASQSASAFQLSKNVYYGAGFDQKGKRYWLRKDFDTLDEQGEWYYNPVTGKLYIYSLFDPSLLKLQFSSLDKNITISSCNYIKLENLSITNSNNTGLEINTSSNIEIDKFSITKAASYGILASNSSSLKITNSNFDKIGVGAIKFTTSHFCSIINNSITNVGNLDNVEVVDSPSGIFLVTCNNAVVKENTIDGLGMIGLWFKGNNNLIQNNIIRNYCIFLNDGGGIYTAGTSTGNQIIGNICQYGRIGGQNFGIYLDDYSKGYTVDGNICTDSNDAGIHLHDATNNIIVNNIFAYSKFRQMLLQMYRTTTGSITNTIKNNIMVSNNGLSAGYWLATPYSPTDLGSLLDSNFYIDPFKINKILIDLKGAINKQYNLNIWKAFNIDINSKESPLLYPSGTSSDFLKLYINDTKIPLTFYPSKNEVFINHKGDTVCGLVTLQPFSGIVLMKVPNQKTGISIQNIVSGGVIFSYENPQLPCPNPITNFQWNFPTGTIFLNGTTANSANPQVILPNNCTNCPISLTTNNGTQYLNFQETKNAAGIYIGGE</sequence>
<name>A0ABN8EYI5_9BACT</name>
<dbReference type="PANTHER" id="PTHR36453:SF1">
    <property type="entry name" value="RIGHT HANDED BETA HELIX DOMAIN-CONTAINING PROTEIN"/>
    <property type="match status" value="1"/>
</dbReference>
<proteinExistence type="predicted"/>
<keyword evidence="4" id="KW-1185">Reference proteome</keyword>
<dbReference type="PANTHER" id="PTHR36453">
    <property type="entry name" value="SECRETED PROTEIN-RELATED"/>
    <property type="match status" value="1"/>
</dbReference>
<dbReference type="RefSeq" id="WP_238806859.1">
    <property type="nucleotide sequence ID" value="NZ_CAKLPY010000002.1"/>
</dbReference>
<feature type="chain" id="PRO_5046734335" description="Right handed beta helix domain-containing protein" evidence="1">
    <location>
        <begin position="19"/>
        <end position="732"/>
    </location>
</feature>
<gene>
    <name evidence="3" type="ORF">EMA8858_02427</name>
</gene>
<dbReference type="Gene3D" id="2.160.20.10">
    <property type="entry name" value="Single-stranded right-handed beta-helix, Pectin lyase-like"/>
    <property type="match status" value="3"/>
</dbReference>
<reference evidence="3" key="1">
    <citation type="submission" date="2021-12" db="EMBL/GenBank/DDBJ databases">
        <authorList>
            <person name="Rodrigo-Torres L."/>
            <person name="Arahal R. D."/>
            <person name="Lucena T."/>
        </authorList>
    </citation>
    <scope>NUCLEOTIDE SEQUENCE</scope>
    <source>
        <strain evidence="3">CECT 8858</strain>
    </source>
</reference>
<dbReference type="Pfam" id="PF13229">
    <property type="entry name" value="Beta_helix"/>
    <property type="match status" value="2"/>
</dbReference>
<protein>
    <recommendedName>
        <fullName evidence="2">Right handed beta helix domain-containing protein</fullName>
    </recommendedName>
</protein>
<dbReference type="InterPro" id="IPR011050">
    <property type="entry name" value="Pectin_lyase_fold/virulence"/>
</dbReference>
<accession>A0ABN8EYI5</accession>
<dbReference type="InterPro" id="IPR012334">
    <property type="entry name" value="Pectin_lyas_fold"/>
</dbReference>
<dbReference type="InterPro" id="IPR039448">
    <property type="entry name" value="Beta_helix"/>
</dbReference>
<evidence type="ECO:0000313" key="4">
    <source>
        <dbReference type="Proteomes" id="UP000837932"/>
    </source>
</evidence>
<feature type="domain" description="Right handed beta helix" evidence="2">
    <location>
        <begin position="260"/>
        <end position="348"/>
    </location>
</feature>
<feature type="domain" description="Right handed beta helix" evidence="2">
    <location>
        <begin position="361"/>
        <end position="514"/>
    </location>
</feature>
<dbReference type="Proteomes" id="UP000837932">
    <property type="component" value="Unassembled WGS sequence"/>
</dbReference>
<keyword evidence="1" id="KW-0732">Signal</keyword>
<dbReference type="NCBIfam" id="TIGR03804">
    <property type="entry name" value="para_beta_helix"/>
    <property type="match status" value="1"/>
</dbReference>
<organism evidence="3 4">
    <name type="scientific">Emticicia aquatica</name>
    <dbReference type="NCBI Taxonomy" id="1681835"/>
    <lineage>
        <taxon>Bacteria</taxon>
        <taxon>Pseudomonadati</taxon>
        <taxon>Bacteroidota</taxon>
        <taxon>Cytophagia</taxon>
        <taxon>Cytophagales</taxon>
        <taxon>Leadbetterellaceae</taxon>
        <taxon>Emticicia</taxon>
    </lineage>
</organism>
<comment type="caution">
    <text evidence="3">The sequence shown here is derived from an EMBL/GenBank/DDBJ whole genome shotgun (WGS) entry which is preliminary data.</text>
</comment>
<evidence type="ECO:0000256" key="1">
    <source>
        <dbReference type="SAM" id="SignalP"/>
    </source>
</evidence>
<feature type="signal peptide" evidence="1">
    <location>
        <begin position="1"/>
        <end position="18"/>
    </location>
</feature>
<evidence type="ECO:0000313" key="3">
    <source>
        <dbReference type="EMBL" id="CAH0996296.1"/>
    </source>
</evidence>
<dbReference type="SMART" id="SM00710">
    <property type="entry name" value="PbH1"/>
    <property type="match status" value="9"/>
</dbReference>
<dbReference type="InterPro" id="IPR006626">
    <property type="entry name" value="PbH1"/>
</dbReference>
<dbReference type="EMBL" id="CAKLPY010000002">
    <property type="protein sequence ID" value="CAH0996296.1"/>
    <property type="molecule type" value="Genomic_DNA"/>
</dbReference>